<dbReference type="SUPFAM" id="SSF48498">
    <property type="entry name" value="Tetracyclin repressor-like, C-terminal domain"/>
    <property type="match status" value="1"/>
</dbReference>
<gene>
    <name evidence="7" type="ORF">BCAL_1457</name>
</gene>
<feature type="domain" description="HTH tetR-type" evidence="6">
    <location>
        <begin position="8"/>
        <end position="69"/>
    </location>
</feature>
<dbReference type="PANTHER" id="PTHR30055">
    <property type="entry name" value="HTH-TYPE TRANSCRIPTIONAL REGULATOR RUTR"/>
    <property type="match status" value="1"/>
</dbReference>
<dbReference type="OrthoDB" id="7505659at2"/>
<dbReference type="eggNOG" id="COG1309">
    <property type="taxonomic scope" value="Bacteria"/>
</dbReference>
<sequence>MARNKHPERTRARILDVAKRLFLTKGYDGTTMQDIVDSLGDLSKGAVYYHFKSKEAILDAIGEEDQSRHDPTAINDTGLTGLDKLREAFRRSAADNEHMRLMNMAYPAMHDPKLLAANLKVWRTQVADMFEAMIREGVADGSIDTAYPREAAELLALLTNYWLVPTFYPATADELHHRVEALAAVCTGLGVPILDKDLIETVSRGYTALI</sequence>
<evidence type="ECO:0000259" key="6">
    <source>
        <dbReference type="PROSITE" id="PS50977"/>
    </source>
</evidence>
<dbReference type="Gene3D" id="1.10.357.10">
    <property type="entry name" value="Tetracycline Repressor, domain 2"/>
    <property type="match status" value="1"/>
</dbReference>
<keyword evidence="1" id="KW-0678">Repressor</keyword>
<proteinExistence type="predicted"/>
<evidence type="ECO:0000313" key="8">
    <source>
        <dbReference type="Proteomes" id="UP000029072"/>
    </source>
</evidence>
<reference evidence="7 8" key="1">
    <citation type="submission" date="2014-03" db="EMBL/GenBank/DDBJ databases">
        <title>Genomics of Bifidobacteria.</title>
        <authorList>
            <person name="Ventura M."/>
            <person name="Milani C."/>
            <person name="Lugli G.A."/>
        </authorList>
    </citation>
    <scope>NUCLEOTIDE SEQUENCE [LARGE SCALE GENOMIC DNA]</scope>
    <source>
        <strain evidence="7 8">DSM 23973</strain>
    </source>
</reference>
<accession>A0A087A6X1</accession>
<evidence type="ECO:0000256" key="1">
    <source>
        <dbReference type="ARBA" id="ARBA00022491"/>
    </source>
</evidence>
<evidence type="ECO:0000256" key="5">
    <source>
        <dbReference type="PROSITE-ProRule" id="PRU00335"/>
    </source>
</evidence>
<dbReference type="Pfam" id="PF00440">
    <property type="entry name" value="TetR_N"/>
    <property type="match status" value="1"/>
</dbReference>
<evidence type="ECO:0000313" key="7">
    <source>
        <dbReference type="EMBL" id="KFI54521.1"/>
    </source>
</evidence>
<dbReference type="GO" id="GO:0000976">
    <property type="term" value="F:transcription cis-regulatory region binding"/>
    <property type="evidence" value="ECO:0007669"/>
    <property type="project" value="TreeGrafter"/>
</dbReference>
<dbReference type="GO" id="GO:0003700">
    <property type="term" value="F:DNA-binding transcription factor activity"/>
    <property type="evidence" value="ECO:0007669"/>
    <property type="project" value="TreeGrafter"/>
</dbReference>
<keyword evidence="4" id="KW-0804">Transcription</keyword>
<dbReference type="AlphaFoldDB" id="A0A087A6X1"/>
<organism evidence="7 8">
    <name type="scientific">Bifidobacterium callitrichos DSM 23973</name>
    <dbReference type="NCBI Taxonomy" id="1437609"/>
    <lineage>
        <taxon>Bacteria</taxon>
        <taxon>Bacillati</taxon>
        <taxon>Actinomycetota</taxon>
        <taxon>Actinomycetes</taxon>
        <taxon>Bifidobacteriales</taxon>
        <taxon>Bifidobacteriaceae</taxon>
        <taxon>Bifidobacterium</taxon>
    </lineage>
</organism>
<dbReference type="InterPro" id="IPR001647">
    <property type="entry name" value="HTH_TetR"/>
</dbReference>
<dbReference type="SUPFAM" id="SSF46689">
    <property type="entry name" value="Homeodomain-like"/>
    <property type="match status" value="1"/>
</dbReference>
<dbReference type="EMBL" id="JGYS01000008">
    <property type="protein sequence ID" value="KFI54521.1"/>
    <property type="molecule type" value="Genomic_DNA"/>
</dbReference>
<keyword evidence="2" id="KW-0805">Transcription regulation</keyword>
<dbReference type="RefSeq" id="WP_043164692.1">
    <property type="nucleotide sequence ID" value="NZ_JDUV01000003.1"/>
</dbReference>
<protein>
    <submittedName>
        <fullName evidence="7">TetR family transcriptional regulator</fullName>
    </submittedName>
</protein>
<dbReference type="Proteomes" id="UP000029072">
    <property type="component" value="Unassembled WGS sequence"/>
</dbReference>
<dbReference type="InterPro" id="IPR050109">
    <property type="entry name" value="HTH-type_TetR-like_transc_reg"/>
</dbReference>
<evidence type="ECO:0000256" key="3">
    <source>
        <dbReference type="ARBA" id="ARBA00023125"/>
    </source>
</evidence>
<dbReference type="InterPro" id="IPR036271">
    <property type="entry name" value="Tet_transcr_reg_TetR-rel_C_sf"/>
</dbReference>
<dbReference type="InterPro" id="IPR009057">
    <property type="entry name" value="Homeodomain-like_sf"/>
</dbReference>
<keyword evidence="3 5" id="KW-0238">DNA-binding</keyword>
<comment type="caution">
    <text evidence="7">The sequence shown here is derived from an EMBL/GenBank/DDBJ whole genome shotgun (WGS) entry which is preliminary data.</text>
</comment>
<dbReference type="PANTHER" id="PTHR30055:SF175">
    <property type="entry name" value="HTH-TYPE TRANSCRIPTIONAL REPRESSOR KSTR2"/>
    <property type="match status" value="1"/>
</dbReference>
<evidence type="ECO:0000256" key="2">
    <source>
        <dbReference type="ARBA" id="ARBA00023015"/>
    </source>
</evidence>
<dbReference type="PROSITE" id="PS50977">
    <property type="entry name" value="HTH_TETR_2"/>
    <property type="match status" value="1"/>
</dbReference>
<name>A0A087A6X1_9BIFI</name>
<feature type="DNA-binding region" description="H-T-H motif" evidence="5">
    <location>
        <begin position="32"/>
        <end position="51"/>
    </location>
</feature>
<dbReference type="STRING" id="1437609.BCAL_1457"/>
<evidence type="ECO:0000256" key="4">
    <source>
        <dbReference type="ARBA" id="ARBA00023163"/>
    </source>
</evidence>